<dbReference type="EMBL" id="FOBI01000001">
    <property type="protein sequence ID" value="SEK54408.1"/>
    <property type="molecule type" value="Genomic_DNA"/>
</dbReference>
<accession>A0A1H7HW63</accession>
<gene>
    <name evidence="2" type="ORF">SAMN05216262_101621</name>
</gene>
<dbReference type="PROSITE" id="PS51257">
    <property type="entry name" value="PROKAR_LIPOPROTEIN"/>
    <property type="match status" value="1"/>
</dbReference>
<dbReference type="Proteomes" id="UP000199297">
    <property type="component" value="Unassembled WGS sequence"/>
</dbReference>
<feature type="signal peptide" evidence="1">
    <location>
        <begin position="1"/>
        <end position="25"/>
    </location>
</feature>
<name>A0A1H7HW63_9GAMM</name>
<feature type="chain" id="PRO_5011462754" description="Lipoprotein" evidence="1">
    <location>
        <begin position="26"/>
        <end position="345"/>
    </location>
</feature>
<evidence type="ECO:0000313" key="2">
    <source>
        <dbReference type="EMBL" id="SEK54408.1"/>
    </source>
</evidence>
<evidence type="ECO:0000256" key="1">
    <source>
        <dbReference type="SAM" id="SignalP"/>
    </source>
</evidence>
<keyword evidence="1" id="KW-0732">Signal</keyword>
<sequence>MKKSMQAPLLSLLLVLLLSACVANNEMSQVITQLNASNKQAAQVLVQLSAKDKAITTLLNRRLNENKILMTAQVQQHYFHALARLRASVIVVYGDINRQFAKAKQGCLTQIAAQVQHLTTLVSAAEQDAKTWLAESKKFPNDKTLALQAAQAAAQYFAELNDTNSISDEHSTKCVAQLESAKTQALAKITQVQDSQEAKLTALADSKMQAITTMPVLSVSHSQAHFAALSAWLHENELAYSNTMMYLHTNNILSEKGVLASALQGLGQGAITQVLGKDVAIPSSREIGELGEGLLSSITQESKQAFAASLQAAQQAVNQTKEQLFVGAEQLVQQSVMSVLKAIAQ</sequence>
<dbReference type="AlphaFoldDB" id="A0A1H7HW63"/>
<reference evidence="3" key="1">
    <citation type="submission" date="2016-10" db="EMBL/GenBank/DDBJ databases">
        <authorList>
            <person name="Varghese N."/>
            <person name="Submissions S."/>
        </authorList>
    </citation>
    <scope>NUCLEOTIDE SEQUENCE [LARGE SCALE GENOMIC DNA]</scope>
    <source>
        <strain evidence="3">CGMCC 1.9127</strain>
    </source>
</reference>
<evidence type="ECO:0008006" key="4">
    <source>
        <dbReference type="Google" id="ProtNLM"/>
    </source>
</evidence>
<keyword evidence="3" id="KW-1185">Reference proteome</keyword>
<protein>
    <recommendedName>
        <fullName evidence="4">Lipoprotein</fullName>
    </recommendedName>
</protein>
<dbReference type="STRING" id="641665.GCA_002104455_00085"/>
<dbReference type="RefSeq" id="WP_085282139.1">
    <property type="nucleotide sequence ID" value="NZ_FOBI01000001.1"/>
</dbReference>
<organism evidence="2 3">
    <name type="scientific">Colwellia chukchiensis</name>
    <dbReference type="NCBI Taxonomy" id="641665"/>
    <lineage>
        <taxon>Bacteria</taxon>
        <taxon>Pseudomonadati</taxon>
        <taxon>Pseudomonadota</taxon>
        <taxon>Gammaproteobacteria</taxon>
        <taxon>Alteromonadales</taxon>
        <taxon>Colwelliaceae</taxon>
        <taxon>Colwellia</taxon>
    </lineage>
</organism>
<evidence type="ECO:0000313" key="3">
    <source>
        <dbReference type="Proteomes" id="UP000199297"/>
    </source>
</evidence>
<proteinExistence type="predicted"/>